<proteinExistence type="predicted"/>
<feature type="compositionally biased region" description="Polar residues" evidence="1">
    <location>
        <begin position="22"/>
        <end position="37"/>
    </location>
</feature>
<evidence type="ECO:0000313" key="2">
    <source>
        <dbReference type="EMBL" id="GBM89576.1"/>
    </source>
</evidence>
<gene>
    <name evidence="2" type="ORF">AVEN_258646_1</name>
</gene>
<name>A0A4Y2JKC6_ARAVE</name>
<sequence length="239" mass="26744">MDSSNTPLQNPSPAAGFPGWGSISTDQLDSPSENVTTDPVFSCSSCRILSGKDDSKSVIWKIPVPSSTKYCRHIKFIFAKESTDLITTEVEEIKHQIKELEPTKIFFGDLEISVTPTLIFCIVDRKVCNAVSSCASTQTCYLCGAKPNEMNKLRVIPKKEVSKEFLTFGISPLHPWIRLLEGTLHISYRLKIKTCKFTGSSKKREMDREMKKLLELYLSDKEDSVIVSEDSSEESSSSE</sequence>
<dbReference type="AlphaFoldDB" id="A0A4Y2JKC6"/>
<dbReference type="Proteomes" id="UP000499080">
    <property type="component" value="Unassembled WGS sequence"/>
</dbReference>
<feature type="compositionally biased region" description="Polar residues" evidence="1">
    <location>
        <begin position="1"/>
        <end position="12"/>
    </location>
</feature>
<keyword evidence="3" id="KW-1185">Reference proteome</keyword>
<comment type="caution">
    <text evidence="2">The sequence shown here is derived from an EMBL/GenBank/DDBJ whole genome shotgun (WGS) entry which is preliminary data.</text>
</comment>
<protein>
    <submittedName>
        <fullName evidence="2">Uncharacterized protein</fullName>
    </submittedName>
</protein>
<organism evidence="2 3">
    <name type="scientific">Araneus ventricosus</name>
    <name type="common">Orbweaver spider</name>
    <name type="synonym">Epeira ventricosa</name>
    <dbReference type="NCBI Taxonomy" id="182803"/>
    <lineage>
        <taxon>Eukaryota</taxon>
        <taxon>Metazoa</taxon>
        <taxon>Ecdysozoa</taxon>
        <taxon>Arthropoda</taxon>
        <taxon>Chelicerata</taxon>
        <taxon>Arachnida</taxon>
        <taxon>Araneae</taxon>
        <taxon>Araneomorphae</taxon>
        <taxon>Entelegynae</taxon>
        <taxon>Araneoidea</taxon>
        <taxon>Araneidae</taxon>
        <taxon>Araneus</taxon>
    </lineage>
</organism>
<evidence type="ECO:0000313" key="3">
    <source>
        <dbReference type="Proteomes" id="UP000499080"/>
    </source>
</evidence>
<dbReference type="OrthoDB" id="8197165at2759"/>
<reference evidence="2 3" key="1">
    <citation type="journal article" date="2019" name="Sci. Rep.">
        <title>Orb-weaving spider Araneus ventricosus genome elucidates the spidroin gene catalogue.</title>
        <authorList>
            <person name="Kono N."/>
            <person name="Nakamura H."/>
            <person name="Ohtoshi R."/>
            <person name="Moran D.A.P."/>
            <person name="Shinohara A."/>
            <person name="Yoshida Y."/>
            <person name="Fujiwara M."/>
            <person name="Mori M."/>
            <person name="Tomita M."/>
            <person name="Arakawa K."/>
        </authorList>
    </citation>
    <scope>NUCLEOTIDE SEQUENCE [LARGE SCALE GENOMIC DNA]</scope>
</reference>
<feature type="region of interest" description="Disordered" evidence="1">
    <location>
        <begin position="1"/>
        <end position="37"/>
    </location>
</feature>
<dbReference type="EMBL" id="BGPR01003550">
    <property type="protein sequence ID" value="GBM89576.1"/>
    <property type="molecule type" value="Genomic_DNA"/>
</dbReference>
<accession>A0A4Y2JKC6</accession>
<evidence type="ECO:0000256" key="1">
    <source>
        <dbReference type="SAM" id="MobiDB-lite"/>
    </source>
</evidence>